<evidence type="ECO:0000256" key="1">
    <source>
        <dbReference type="SAM" id="MobiDB-lite"/>
    </source>
</evidence>
<keyword evidence="3" id="KW-1185">Reference proteome</keyword>
<accession>A0ABP1QDX8</accession>
<gene>
    <name evidence="2" type="ORF">ODALV1_LOCUS9142</name>
</gene>
<feature type="compositionally biased region" description="Acidic residues" evidence="1">
    <location>
        <begin position="66"/>
        <end position="76"/>
    </location>
</feature>
<proteinExistence type="predicted"/>
<evidence type="ECO:0000313" key="3">
    <source>
        <dbReference type="Proteomes" id="UP001642540"/>
    </source>
</evidence>
<evidence type="ECO:0000313" key="2">
    <source>
        <dbReference type="EMBL" id="CAL8095646.1"/>
    </source>
</evidence>
<dbReference type="Proteomes" id="UP001642540">
    <property type="component" value="Unassembled WGS sequence"/>
</dbReference>
<feature type="region of interest" description="Disordered" evidence="1">
    <location>
        <begin position="46"/>
        <end position="77"/>
    </location>
</feature>
<dbReference type="EMBL" id="CAXLJM020000027">
    <property type="protein sequence ID" value="CAL8095646.1"/>
    <property type="molecule type" value="Genomic_DNA"/>
</dbReference>
<protein>
    <submittedName>
        <fullName evidence="2">Uncharacterized protein</fullName>
    </submittedName>
</protein>
<name>A0ABP1QDX8_9HEXA</name>
<sequence>MTSRNSSGRVGNDLSNTLRLQHERLPWCIHPSSTLAIMHSDVNTFKKRNGSSSSSEAVSDAPLSDETCDSMSDEDPSYLGTVPKLSLPTLYEDEENPVTVKINCRKCLDMEVILRNFTEIHVKAFATCREKRDHFWEYMTHWNDKLQKKLETAKSHLVGEFISHIQHAPLSEFKKDHDFRVQFNHYRLLFTHLKSMENRTTHRRNEIGCPLKDNYNLVVMDKVLKDLHMKICSARGVLQQLEKRIRCIAKSWDGARAATNPHGFRQAIFTKEDYIFNRLANIFTCIEFLENEKKFYESKCNESSATKAKFLPVIQLKPRSGDNQYPKPCNVKRRPQNSVKRKLPSTIAHFYPFVKPQQMDEVHTSWYRTFLRPEDIRKEISKQRDTNMRVLTDIDQLKHDIQHLEIQIKMKEYVNENSKNGTEEINMFPEKCSTVPTFIDFNTLF</sequence>
<reference evidence="2 3" key="1">
    <citation type="submission" date="2024-08" db="EMBL/GenBank/DDBJ databases">
        <authorList>
            <person name="Cucini C."/>
            <person name="Frati F."/>
        </authorList>
    </citation>
    <scope>NUCLEOTIDE SEQUENCE [LARGE SCALE GENOMIC DNA]</scope>
</reference>
<comment type="caution">
    <text evidence="2">The sequence shown here is derived from an EMBL/GenBank/DDBJ whole genome shotgun (WGS) entry which is preliminary data.</text>
</comment>
<organism evidence="2 3">
    <name type="scientific">Orchesella dallaii</name>
    <dbReference type="NCBI Taxonomy" id="48710"/>
    <lineage>
        <taxon>Eukaryota</taxon>
        <taxon>Metazoa</taxon>
        <taxon>Ecdysozoa</taxon>
        <taxon>Arthropoda</taxon>
        <taxon>Hexapoda</taxon>
        <taxon>Collembola</taxon>
        <taxon>Entomobryomorpha</taxon>
        <taxon>Entomobryoidea</taxon>
        <taxon>Orchesellidae</taxon>
        <taxon>Orchesellinae</taxon>
        <taxon>Orchesella</taxon>
    </lineage>
</organism>